<sequence>MLLVIDVGNTNTVLGLYRGEDLVQNWRITTDKTRTVDEYAMLIHELLRLGDISMSDIEDVIISSVVPPTKDALEGLCRKYFKRAPYLIGPGIKTGMPIHYDNPREVGADRIVNAVGAYEKRRCSLIIVDFGTATTFDLVSARGEYQGGAIAPGLNISAEALFQRASKLPRVEFSRPPHVIAKNTVNSIQAGLFFGYVGLVDGIVGRMRQETRENPQVIATGGLAKIIAPASQTIQEVEPFLTLEGLRILYLLNKD</sequence>
<dbReference type="Proteomes" id="UP000182517">
    <property type="component" value="Chromosome"/>
</dbReference>
<dbReference type="NCBIfam" id="NF009855">
    <property type="entry name" value="PRK13321.1"/>
    <property type="match status" value="1"/>
</dbReference>
<comment type="subunit">
    <text evidence="5 17">Homodimer.</text>
</comment>
<evidence type="ECO:0000256" key="7">
    <source>
        <dbReference type="ARBA" id="ARBA00022490"/>
    </source>
</evidence>
<keyword evidence="10 17" id="KW-0547">Nucleotide-binding</keyword>
<keyword evidence="13 17" id="KW-0630">Potassium</keyword>
<keyword evidence="12 17" id="KW-0067">ATP-binding</keyword>
<evidence type="ECO:0000256" key="11">
    <source>
        <dbReference type="ARBA" id="ARBA00022777"/>
    </source>
</evidence>
<dbReference type="UniPathway" id="UPA00241">
    <property type="reaction ID" value="UER00352"/>
</dbReference>
<dbReference type="NCBIfam" id="NF009848">
    <property type="entry name" value="PRK13318.1-6"/>
    <property type="match status" value="1"/>
</dbReference>
<comment type="function">
    <text evidence="17">Catalyzes the phosphorylation of pantothenate (Pan), the first step in CoA biosynthesis.</text>
</comment>
<evidence type="ECO:0000256" key="17">
    <source>
        <dbReference type="HAMAP-Rule" id="MF_01274"/>
    </source>
</evidence>
<protein>
    <recommendedName>
        <fullName evidence="16 17">Type III pantothenate kinase</fullName>
        <ecNumber evidence="6 17">2.7.1.33</ecNumber>
    </recommendedName>
    <alternativeName>
        <fullName evidence="17">PanK-III</fullName>
    </alternativeName>
    <alternativeName>
        <fullName evidence="17">Pantothenic acid kinase</fullName>
    </alternativeName>
</protein>
<feature type="binding site" evidence="17">
    <location>
        <begin position="107"/>
        <end position="110"/>
    </location>
    <ligand>
        <name>substrate</name>
    </ligand>
</feature>
<dbReference type="RefSeq" id="WP_072282535.1">
    <property type="nucleotide sequence ID" value="NZ_CP015519.1"/>
</dbReference>
<keyword evidence="9 17" id="KW-0479">Metal-binding</keyword>
<dbReference type="KEGG" id="pef:A7E78_01075"/>
<evidence type="ECO:0000256" key="9">
    <source>
        <dbReference type="ARBA" id="ARBA00022723"/>
    </source>
</evidence>
<proteinExistence type="inferred from homology"/>
<dbReference type="GO" id="GO:0005524">
    <property type="term" value="F:ATP binding"/>
    <property type="evidence" value="ECO:0007669"/>
    <property type="project" value="UniProtKB-UniRule"/>
</dbReference>
<comment type="similarity">
    <text evidence="15 17">Belongs to the type III pantothenate kinase family.</text>
</comment>
<comment type="subcellular location">
    <subcellularLocation>
        <location evidence="3 17">Cytoplasm</location>
    </subcellularLocation>
</comment>
<comment type="catalytic activity">
    <reaction evidence="1 17">
        <text>(R)-pantothenate + ATP = (R)-4'-phosphopantothenate + ADP + H(+)</text>
        <dbReference type="Rhea" id="RHEA:16373"/>
        <dbReference type="ChEBI" id="CHEBI:10986"/>
        <dbReference type="ChEBI" id="CHEBI:15378"/>
        <dbReference type="ChEBI" id="CHEBI:29032"/>
        <dbReference type="ChEBI" id="CHEBI:30616"/>
        <dbReference type="ChEBI" id="CHEBI:456216"/>
        <dbReference type="EC" id="2.7.1.33"/>
    </reaction>
</comment>
<dbReference type="GO" id="GO:0005737">
    <property type="term" value="C:cytoplasm"/>
    <property type="evidence" value="ECO:0007669"/>
    <property type="project" value="UniProtKB-SubCell"/>
</dbReference>
<reference evidence="18 19" key="1">
    <citation type="journal article" date="2017" name="Genome Announc.">
        <title>Complete Genome Sequences of Two Acetylene-Fermenting Pelobacter acetylenicus Strains.</title>
        <authorList>
            <person name="Sutton J.M."/>
            <person name="Baesman S.M."/>
            <person name="Fierst J.L."/>
            <person name="Poret-Peterson A.T."/>
            <person name="Oremland R.S."/>
            <person name="Dunlap D.S."/>
            <person name="Akob D.M."/>
        </authorList>
    </citation>
    <scope>NUCLEOTIDE SEQUENCE [LARGE SCALE GENOMIC DNA]</scope>
    <source>
        <strain evidence="18 19">SFB93</strain>
    </source>
</reference>
<feature type="binding site" evidence="17">
    <location>
        <position position="184"/>
    </location>
    <ligand>
        <name>substrate</name>
    </ligand>
</feature>
<dbReference type="OrthoDB" id="9804707at2"/>
<evidence type="ECO:0000256" key="8">
    <source>
        <dbReference type="ARBA" id="ARBA00022679"/>
    </source>
</evidence>
<feature type="binding site" evidence="17">
    <location>
        <begin position="6"/>
        <end position="13"/>
    </location>
    <ligand>
        <name>ATP</name>
        <dbReference type="ChEBI" id="CHEBI:30616"/>
    </ligand>
</feature>
<name>A0A1L3GKX0_9BACT</name>
<evidence type="ECO:0000256" key="5">
    <source>
        <dbReference type="ARBA" id="ARBA00011738"/>
    </source>
</evidence>
<dbReference type="AlphaFoldDB" id="A0A1L3GKX0"/>
<keyword evidence="14 17" id="KW-0173">Coenzyme A biosynthesis</keyword>
<evidence type="ECO:0000256" key="3">
    <source>
        <dbReference type="ARBA" id="ARBA00004496"/>
    </source>
</evidence>
<evidence type="ECO:0000256" key="13">
    <source>
        <dbReference type="ARBA" id="ARBA00022958"/>
    </source>
</evidence>
<evidence type="ECO:0000256" key="2">
    <source>
        <dbReference type="ARBA" id="ARBA00001958"/>
    </source>
</evidence>
<dbReference type="STRING" id="1842532.A7E78_01075"/>
<dbReference type="PANTHER" id="PTHR34265">
    <property type="entry name" value="TYPE III PANTOTHENATE KINASE"/>
    <property type="match status" value="1"/>
</dbReference>
<evidence type="ECO:0000256" key="6">
    <source>
        <dbReference type="ARBA" id="ARBA00012102"/>
    </source>
</evidence>
<comment type="pathway">
    <text evidence="4 17">Cofactor biosynthesis; coenzyme A biosynthesis; CoA from (R)-pantothenate: step 1/5.</text>
</comment>
<dbReference type="GO" id="GO:0046872">
    <property type="term" value="F:metal ion binding"/>
    <property type="evidence" value="ECO:0007669"/>
    <property type="project" value="UniProtKB-KW"/>
</dbReference>
<dbReference type="EC" id="2.7.1.33" evidence="6 17"/>
<dbReference type="Pfam" id="PF03309">
    <property type="entry name" value="Pan_kinase"/>
    <property type="match status" value="1"/>
</dbReference>
<evidence type="ECO:0000256" key="10">
    <source>
        <dbReference type="ARBA" id="ARBA00022741"/>
    </source>
</evidence>
<keyword evidence="8 17" id="KW-0808">Transferase</keyword>
<accession>A0A1L3GKX0</accession>
<organism evidence="18 19">
    <name type="scientific">Syntrophotalea acetylenivorans</name>
    <dbReference type="NCBI Taxonomy" id="1842532"/>
    <lineage>
        <taxon>Bacteria</taxon>
        <taxon>Pseudomonadati</taxon>
        <taxon>Thermodesulfobacteriota</taxon>
        <taxon>Desulfuromonadia</taxon>
        <taxon>Desulfuromonadales</taxon>
        <taxon>Syntrophotaleaceae</taxon>
        <taxon>Syntrophotalea</taxon>
    </lineage>
</organism>
<evidence type="ECO:0000313" key="19">
    <source>
        <dbReference type="Proteomes" id="UP000182517"/>
    </source>
</evidence>
<keyword evidence="19" id="KW-1185">Reference proteome</keyword>
<dbReference type="NCBIfam" id="TIGR00671">
    <property type="entry name" value="baf"/>
    <property type="match status" value="1"/>
</dbReference>
<evidence type="ECO:0000256" key="16">
    <source>
        <dbReference type="ARBA" id="ARBA00040883"/>
    </source>
</evidence>
<keyword evidence="11 17" id="KW-0418">Kinase</keyword>
<dbReference type="InterPro" id="IPR043129">
    <property type="entry name" value="ATPase_NBD"/>
</dbReference>
<comment type="cofactor">
    <cofactor evidence="2">
        <name>K(+)</name>
        <dbReference type="ChEBI" id="CHEBI:29103"/>
    </cofactor>
</comment>
<dbReference type="CDD" id="cd24015">
    <property type="entry name" value="ASKHA_NBD_PanK-III"/>
    <property type="match status" value="1"/>
</dbReference>
<dbReference type="GO" id="GO:0004594">
    <property type="term" value="F:pantothenate kinase activity"/>
    <property type="evidence" value="ECO:0007669"/>
    <property type="project" value="UniProtKB-UniRule"/>
</dbReference>
<dbReference type="EMBL" id="CP015519">
    <property type="protein sequence ID" value="APG26574.1"/>
    <property type="molecule type" value="Genomic_DNA"/>
</dbReference>
<evidence type="ECO:0000256" key="12">
    <source>
        <dbReference type="ARBA" id="ARBA00022840"/>
    </source>
</evidence>
<evidence type="ECO:0000256" key="4">
    <source>
        <dbReference type="ARBA" id="ARBA00005225"/>
    </source>
</evidence>
<dbReference type="PANTHER" id="PTHR34265:SF1">
    <property type="entry name" value="TYPE III PANTOTHENATE KINASE"/>
    <property type="match status" value="1"/>
</dbReference>
<dbReference type="Gene3D" id="3.30.420.40">
    <property type="match status" value="2"/>
</dbReference>
<feature type="binding site" evidence="17">
    <location>
        <position position="129"/>
    </location>
    <ligand>
        <name>K(+)</name>
        <dbReference type="ChEBI" id="CHEBI:29103"/>
    </ligand>
</feature>
<evidence type="ECO:0000256" key="14">
    <source>
        <dbReference type="ARBA" id="ARBA00022993"/>
    </source>
</evidence>
<gene>
    <name evidence="17" type="primary">coaX</name>
    <name evidence="18" type="ORF">A7E78_01075</name>
</gene>
<keyword evidence="7 17" id="KW-0963">Cytoplasm</keyword>
<evidence type="ECO:0000313" key="18">
    <source>
        <dbReference type="EMBL" id="APG26574.1"/>
    </source>
</evidence>
<dbReference type="InterPro" id="IPR004619">
    <property type="entry name" value="Type_III_PanK"/>
</dbReference>
<dbReference type="HAMAP" id="MF_01274">
    <property type="entry name" value="Pantothen_kinase_3"/>
    <property type="match status" value="1"/>
</dbReference>
<dbReference type="GO" id="GO:0015937">
    <property type="term" value="P:coenzyme A biosynthetic process"/>
    <property type="evidence" value="ECO:0007669"/>
    <property type="project" value="UniProtKB-UniRule"/>
</dbReference>
<dbReference type="SUPFAM" id="SSF53067">
    <property type="entry name" value="Actin-like ATPase domain"/>
    <property type="match status" value="2"/>
</dbReference>
<feature type="active site" description="Proton acceptor" evidence="17">
    <location>
        <position position="109"/>
    </location>
</feature>
<evidence type="ECO:0000256" key="1">
    <source>
        <dbReference type="ARBA" id="ARBA00001206"/>
    </source>
</evidence>
<comment type="cofactor">
    <cofactor evidence="17">
        <name>NH4(+)</name>
        <dbReference type="ChEBI" id="CHEBI:28938"/>
    </cofactor>
    <cofactor evidence="17">
        <name>K(+)</name>
        <dbReference type="ChEBI" id="CHEBI:29103"/>
    </cofactor>
    <text evidence="17">A monovalent cation. Ammonium or potassium.</text>
</comment>
<feature type="binding site" evidence="17">
    <location>
        <position position="100"/>
    </location>
    <ligand>
        <name>substrate</name>
    </ligand>
</feature>
<evidence type="ECO:0000256" key="15">
    <source>
        <dbReference type="ARBA" id="ARBA00038036"/>
    </source>
</evidence>
<feature type="binding site" evidence="17">
    <location>
        <position position="132"/>
    </location>
    <ligand>
        <name>ATP</name>
        <dbReference type="ChEBI" id="CHEBI:30616"/>
    </ligand>
</feature>